<evidence type="ECO:0000256" key="1">
    <source>
        <dbReference type="ARBA" id="ARBA00004370"/>
    </source>
</evidence>
<dbReference type="SMART" id="SM00283">
    <property type="entry name" value="MA"/>
    <property type="match status" value="1"/>
</dbReference>
<proteinExistence type="inferred from homology"/>
<dbReference type="InterPro" id="IPR004090">
    <property type="entry name" value="Chemotax_Me-accpt_rcpt"/>
</dbReference>
<dbReference type="PROSITE" id="PS50111">
    <property type="entry name" value="CHEMOTAXIS_TRANSDUC_2"/>
    <property type="match status" value="1"/>
</dbReference>
<dbReference type="InterPro" id="IPR051310">
    <property type="entry name" value="MCP_chemotaxis"/>
</dbReference>
<feature type="domain" description="PAS" evidence="6">
    <location>
        <begin position="147"/>
        <end position="186"/>
    </location>
</feature>
<feature type="domain" description="HAMP" evidence="8">
    <location>
        <begin position="247"/>
        <end position="299"/>
    </location>
</feature>
<dbReference type="GO" id="GO:0007165">
    <property type="term" value="P:signal transduction"/>
    <property type="evidence" value="ECO:0007669"/>
    <property type="project" value="UniProtKB-KW"/>
</dbReference>
<dbReference type="PROSITE" id="PS50112">
    <property type="entry name" value="PAS"/>
    <property type="match status" value="1"/>
</dbReference>
<dbReference type="Gene3D" id="1.10.287.950">
    <property type="entry name" value="Methyl-accepting chemotaxis protein"/>
    <property type="match status" value="1"/>
</dbReference>
<evidence type="ECO:0000259" key="7">
    <source>
        <dbReference type="PROSITE" id="PS50113"/>
    </source>
</evidence>
<keyword evidence="4" id="KW-0807">Transducer</keyword>
<dbReference type="InterPro" id="IPR004089">
    <property type="entry name" value="MCPsignal_dom"/>
</dbReference>
<dbReference type="PANTHER" id="PTHR43531">
    <property type="entry name" value="PROTEIN ICFG"/>
    <property type="match status" value="1"/>
</dbReference>
<dbReference type="NCBIfam" id="TIGR00229">
    <property type="entry name" value="sensory_box"/>
    <property type="match status" value="1"/>
</dbReference>
<dbReference type="FunFam" id="1.10.287.950:FF:000001">
    <property type="entry name" value="Methyl-accepting chemotaxis sensory transducer"/>
    <property type="match status" value="1"/>
</dbReference>
<comment type="subcellular location">
    <subcellularLocation>
        <location evidence="1">Membrane</location>
    </subcellularLocation>
</comment>
<keyword evidence="10" id="KW-1185">Reference proteome</keyword>
<dbReference type="GO" id="GO:0004888">
    <property type="term" value="F:transmembrane signaling receptor activity"/>
    <property type="evidence" value="ECO:0007669"/>
    <property type="project" value="InterPro"/>
</dbReference>
<dbReference type="InterPro" id="IPR035965">
    <property type="entry name" value="PAS-like_dom_sf"/>
</dbReference>
<protein>
    <submittedName>
        <fullName evidence="9">PAS domain-containing protein</fullName>
    </submittedName>
</protein>
<dbReference type="AlphaFoldDB" id="A0A939FWP4"/>
<dbReference type="SUPFAM" id="SSF58104">
    <property type="entry name" value="Methyl-accepting chemotaxis protein (MCP) signaling domain"/>
    <property type="match status" value="1"/>
</dbReference>
<dbReference type="InterPro" id="IPR000700">
    <property type="entry name" value="PAS-assoc_C"/>
</dbReference>
<evidence type="ECO:0000256" key="4">
    <source>
        <dbReference type="PROSITE-ProRule" id="PRU00284"/>
    </source>
</evidence>
<dbReference type="Pfam" id="PF08448">
    <property type="entry name" value="PAS_4"/>
    <property type="match status" value="2"/>
</dbReference>
<dbReference type="InterPro" id="IPR001610">
    <property type="entry name" value="PAC"/>
</dbReference>
<evidence type="ECO:0000256" key="2">
    <source>
        <dbReference type="ARBA" id="ARBA00022500"/>
    </source>
</evidence>
<feature type="domain" description="PAC" evidence="7">
    <location>
        <begin position="206"/>
        <end position="258"/>
    </location>
</feature>
<dbReference type="SMART" id="SM00086">
    <property type="entry name" value="PAC"/>
    <property type="match status" value="2"/>
</dbReference>
<comment type="similarity">
    <text evidence="3">Belongs to the methyl-accepting chemotaxis (MCP) protein family.</text>
</comment>
<dbReference type="InterPro" id="IPR000014">
    <property type="entry name" value="PAS"/>
</dbReference>
<keyword evidence="2" id="KW-0145">Chemotaxis</keyword>
<dbReference type="EMBL" id="JAFMPP010000010">
    <property type="protein sequence ID" value="MBO0663368.1"/>
    <property type="molecule type" value="Genomic_DNA"/>
</dbReference>
<sequence>MSYLRFGIGSDATNILAALEEAMIVVEFDLGGQVLQGNQWAHACFERGANEFGGLTHTALLGENAQDAAADQSFWRRLLEGEAQSCEWHYQTKAGSGAWFKALYQPVRGRSKKPYKIIALAWDISKDKQIVAEMAGKLAAISRFQAVLEFSPDGMVLAANANALGLLGYDSAEVVGRHHRELVEPDYANSQEYRDFWDKLGRGEFVAGEFQRLGKGGRLIHMQASYNPVLDARGKPLKIVKFATDVTDRVEAVAAIGLGLERLAHGDLSQRLEHDFLPALDPIRVDFNRSLDTLEAALARVEETASSIAGATEEIRIASSDLAKRTETQATSVEETAAAITELSANIRVSATAAEEAGILVAATTADAKRSGQIVGDAIASMSGIEESSNKITSIITVIDEIAFQTNLLALNAGVEAARAGEAGKGFAVVAQEVRELAQRSAKAAREIKTLINASSQQVADGVARVGETGEALEAILTEFETIDEKVQAIVAAARAQATGLDELNHAIGSIDRDTQQNAAMVEESSAACHGLATDTQQLDDLLAAFQLSSPHEASNAARAKRRNAAAQRASAAQGSACIALASSQATGRPDKLPNATAFIRNAPATFGRHGAELSRQSALPDQWEEF</sequence>
<reference evidence="9" key="1">
    <citation type="submission" date="2021-03" db="EMBL/GenBank/DDBJ databases">
        <title>Whole genome sequence of Jiella sp. CQZ9-1.</title>
        <authorList>
            <person name="Tuo L."/>
        </authorList>
    </citation>
    <scope>NUCLEOTIDE SEQUENCE</scope>
    <source>
        <strain evidence="9">CQZ9-1</strain>
    </source>
</reference>
<dbReference type="Gene3D" id="3.30.450.20">
    <property type="entry name" value="PAS domain"/>
    <property type="match status" value="2"/>
</dbReference>
<dbReference type="SUPFAM" id="SSF55785">
    <property type="entry name" value="PYP-like sensor domain (PAS domain)"/>
    <property type="match status" value="2"/>
</dbReference>
<dbReference type="PRINTS" id="PR00260">
    <property type="entry name" value="CHEMTRNSDUCR"/>
</dbReference>
<dbReference type="Proteomes" id="UP000664122">
    <property type="component" value="Unassembled WGS sequence"/>
</dbReference>
<comment type="caution">
    <text evidence="9">The sequence shown here is derived from an EMBL/GenBank/DDBJ whole genome shotgun (WGS) entry which is preliminary data.</text>
</comment>
<dbReference type="Pfam" id="PF00015">
    <property type="entry name" value="MCPsignal"/>
    <property type="match status" value="1"/>
</dbReference>
<gene>
    <name evidence="9" type="ORF">J1C48_12325</name>
</gene>
<evidence type="ECO:0000259" key="8">
    <source>
        <dbReference type="PROSITE" id="PS50885"/>
    </source>
</evidence>
<name>A0A939FWP4_9HYPH</name>
<feature type="domain" description="Methyl-accepting transducer" evidence="5">
    <location>
        <begin position="304"/>
        <end position="533"/>
    </location>
</feature>
<dbReference type="CDD" id="cd00130">
    <property type="entry name" value="PAS"/>
    <property type="match status" value="1"/>
</dbReference>
<dbReference type="GO" id="GO:0016020">
    <property type="term" value="C:membrane"/>
    <property type="evidence" value="ECO:0007669"/>
    <property type="project" value="UniProtKB-SubCell"/>
</dbReference>
<dbReference type="PROSITE" id="PS50113">
    <property type="entry name" value="PAC"/>
    <property type="match status" value="1"/>
</dbReference>
<dbReference type="GO" id="GO:0006935">
    <property type="term" value="P:chemotaxis"/>
    <property type="evidence" value="ECO:0007669"/>
    <property type="project" value="UniProtKB-KW"/>
</dbReference>
<dbReference type="CDD" id="cd11386">
    <property type="entry name" value="MCP_signal"/>
    <property type="match status" value="1"/>
</dbReference>
<evidence type="ECO:0000259" key="6">
    <source>
        <dbReference type="PROSITE" id="PS50112"/>
    </source>
</evidence>
<dbReference type="PANTHER" id="PTHR43531:SF11">
    <property type="entry name" value="METHYL-ACCEPTING CHEMOTAXIS PROTEIN 3"/>
    <property type="match status" value="1"/>
</dbReference>
<evidence type="ECO:0000313" key="10">
    <source>
        <dbReference type="Proteomes" id="UP000664122"/>
    </source>
</evidence>
<evidence type="ECO:0000313" key="9">
    <source>
        <dbReference type="EMBL" id="MBO0663368.1"/>
    </source>
</evidence>
<dbReference type="InterPro" id="IPR003660">
    <property type="entry name" value="HAMP_dom"/>
</dbReference>
<dbReference type="PROSITE" id="PS50885">
    <property type="entry name" value="HAMP"/>
    <property type="match status" value="1"/>
</dbReference>
<dbReference type="InterPro" id="IPR013656">
    <property type="entry name" value="PAS_4"/>
</dbReference>
<accession>A0A939FWP4</accession>
<organism evidence="9 10">
    <name type="scientific">Jiella flava</name>
    <dbReference type="NCBI Taxonomy" id="2816857"/>
    <lineage>
        <taxon>Bacteria</taxon>
        <taxon>Pseudomonadati</taxon>
        <taxon>Pseudomonadota</taxon>
        <taxon>Alphaproteobacteria</taxon>
        <taxon>Hyphomicrobiales</taxon>
        <taxon>Aurantimonadaceae</taxon>
        <taxon>Jiella</taxon>
    </lineage>
</organism>
<evidence type="ECO:0000259" key="5">
    <source>
        <dbReference type="PROSITE" id="PS50111"/>
    </source>
</evidence>
<evidence type="ECO:0000256" key="3">
    <source>
        <dbReference type="ARBA" id="ARBA00029447"/>
    </source>
</evidence>
<dbReference type="RefSeq" id="WP_207258155.1">
    <property type="nucleotide sequence ID" value="NZ_JAFMPP010000010.1"/>
</dbReference>